<dbReference type="Gene3D" id="3.60.21.10">
    <property type="match status" value="1"/>
</dbReference>
<evidence type="ECO:0000256" key="1">
    <source>
        <dbReference type="ARBA" id="ARBA00008950"/>
    </source>
</evidence>
<dbReference type="CDD" id="cd00841">
    <property type="entry name" value="MPP_YfcE"/>
    <property type="match status" value="1"/>
</dbReference>
<evidence type="ECO:0000259" key="3">
    <source>
        <dbReference type="Pfam" id="PF12850"/>
    </source>
</evidence>
<dbReference type="InterPro" id="IPR000979">
    <property type="entry name" value="Phosphodiesterase_MJ0936/Vps29"/>
</dbReference>
<accession>A0ABU5IUE9</accession>
<sequence length="173" mass="19793">MSKVLIVSDSHGLTKELEELKKKLAGEVDLMIHCGDSELPFDHQAISGFVTVRGNCDYETRYKEDIVQKVGNFNIFVTHGHLYSVKTSLMGLQYRAQELNANIVCFGHSHILGVEQVGDILYINPGSLRLPRRRHERTYVVLEMIEENISLQVFDFDQGEIMSLRQNFLLPKK</sequence>
<evidence type="ECO:0000313" key="5">
    <source>
        <dbReference type="Proteomes" id="UP001290455"/>
    </source>
</evidence>
<geneLocation type="plasmid" evidence="4">
    <name>unnamed</name>
</geneLocation>
<dbReference type="PANTHER" id="PTHR11124">
    <property type="entry name" value="VACUOLAR SORTING PROTEIN VPS29"/>
    <property type="match status" value="1"/>
</dbReference>
<comment type="caution">
    <text evidence="4">The sequence shown here is derived from an EMBL/GenBank/DDBJ whole genome shotgun (WGS) entry which is preliminary data.</text>
</comment>
<dbReference type="Pfam" id="PF12850">
    <property type="entry name" value="Metallophos_2"/>
    <property type="match status" value="1"/>
</dbReference>
<keyword evidence="2" id="KW-0479">Metal-binding</keyword>
<dbReference type="InterPro" id="IPR041802">
    <property type="entry name" value="MPP_YfcE"/>
</dbReference>
<gene>
    <name evidence="4" type="ORF">SM124_03280</name>
</gene>
<feature type="domain" description="Calcineurin-like phosphoesterase" evidence="3">
    <location>
        <begin position="3"/>
        <end position="144"/>
    </location>
</feature>
<dbReference type="InterPro" id="IPR029052">
    <property type="entry name" value="Metallo-depent_PP-like"/>
</dbReference>
<dbReference type="NCBIfam" id="TIGR00040">
    <property type="entry name" value="yfcE"/>
    <property type="match status" value="1"/>
</dbReference>
<dbReference type="RefSeq" id="WP_322445311.1">
    <property type="nucleotide sequence ID" value="NZ_JAXOFX010000002.1"/>
</dbReference>
<protein>
    <recommendedName>
        <fullName evidence="2">Phosphoesterase</fullName>
        <ecNumber evidence="2">3.1.4.-</ecNumber>
    </recommendedName>
</protein>
<evidence type="ECO:0000313" key="4">
    <source>
        <dbReference type="EMBL" id="MDZ5470768.1"/>
    </source>
</evidence>
<keyword evidence="5" id="KW-1185">Reference proteome</keyword>
<dbReference type="EC" id="3.1.4.-" evidence="2"/>
<organism evidence="4 5">
    <name type="scientific">Robertmurraya mangrovi</name>
    <dbReference type="NCBI Taxonomy" id="3098077"/>
    <lineage>
        <taxon>Bacteria</taxon>
        <taxon>Bacillati</taxon>
        <taxon>Bacillota</taxon>
        <taxon>Bacilli</taxon>
        <taxon>Bacillales</taxon>
        <taxon>Bacillaceae</taxon>
        <taxon>Robertmurraya</taxon>
    </lineage>
</organism>
<comment type="cofactor">
    <cofactor evidence="2">
        <name>a divalent metal cation</name>
        <dbReference type="ChEBI" id="CHEBI:60240"/>
    </cofactor>
</comment>
<dbReference type="SUPFAM" id="SSF56300">
    <property type="entry name" value="Metallo-dependent phosphatases"/>
    <property type="match status" value="1"/>
</dbReference>
<dbReference type="InterPro" id="IPR024654">
    <property type="entry name" value="Calcineurin-like_PHP_lpxH"/>
</dbReference>
<reference evidence="4 5" key="1">
    <citation type="submission" date="2023-11" db="EMBL/GenBank/DDBJ databases">
        <title>Bacillus jintuensis, isolated from a mudflat on the Beibu Gulf coast.</title>
        <authorList>
            <person name="Li M."/>
        </authorList>
    </citation>
    <scope>NUCLEOTIDE SEQUENCE [LARGE SCALE GENOMIC DNA]</scope>
    <source>
        <strain evidence="4 5">31A1R</strain>
        <plasmid evidence="4">unnamed</plasmid>
    </source>
</reference>
<comment type="similarity">
    <text evidence="1 2">Belongs to the metallophosphoesterase superfamily. YfcE family.</text>
</comment>
<evidence type="ECO:0000256" key="2">
    <source>
        <dbReference type="RuleBase" id="RU362039"/>
    </source>
</evidence>
<proteinExistence type="inferred from homology"/>
<dbReference type="Proteomes" id="UP001290455">
    <property type="component" value="Unassembled WGS sequence"/>
</dbReference>
<name>A0ABU5IUE9_9BACI</name>
<keyword evidence="4" id="KW-0614">Plasmid</keyword>
<dbReference type="EMBL" id="JAXOFX010000002">
    <property type="protein sequence ID" value="MDZ5470768.1"/>
    <property type="molecule type" value="Genomic_DNA"/>
</dbReference>